<organism evidence="1 2">
    <name type="scientific">Laribacter hongkongensis</name>
    <dbReference type="NCBI Taxonomy" id="168471"/>
    <lineage>
        <taxon>Bacteria</taxon>
        <taxon>Pseudomonadati</taxon>
        <taxon>Pseudomonadota</taxon>
        <taxon>Betaproteobacteria</taxon>
        <taxon>Neisseriales</taxon>
        <taxon>Aquaspirillaceae</taxon>
        <taxon>Laribacter</taxon>
    </lineage>
</organism>
<dbReference type="Proteomes" id="UP001200247">
    <property type="component" value="Unassembled WGS sequence"/>
</dbReference>
<dbReference type="EMBL" id="JAJAXM010000034">
    <property type="protein sequence ID" value="MCG9027006.1"/>
    <property type="molecule type" value="Genomic_DNA"/>
</dbReference>
<evidence type="ECO:0000313" key="1">
    <source>
        <dbReference type="EMBL" id="MCG9027006.1"/>
    </source>
</evidence>
<reference evidence="1 2" key="1">
    <citation type="submission" date="2021-10" db="EMBL/GenBank/DDBJ databases">
        <title>Whole-genome sequencing analysis of Laribacter hongkongensis: virulence gene profiles, carbohydrate-active enzyme prediction, and antimicrobial resistance characterization.</title>
        <authorList>
            <person name="Yuan P."/>
            <person name="Zhan Y."/>
            <person name="Chen D."/>
        </authorList>
    </citation>
    <scope>NUCLEOTIDE SEQUENCE [LARGE SCALE GENOMIC DNA]</scope>
    <source>
        <strain evidence="1 2">W67</strain>
    </source>
</reference>
<proteinExistence type="predicted"/>
<gene>
    <name evidence="1" type="ORF">LH440_14050</name>
</gene>
<dbReference type="AlphaFoldDB" id="A0ABD4STA1"/>
<protein>
    <submittedName>
        <fullName evidence="1">Uncharacterized protein</fullName>
    </submittedName>
</protein>
<sequence length="253" mass="27919">MSRQRKDSGISRADKLRSELAGLRSRTQDRVAEIGLIREQLTSALLDGDDAHADSLEAQLSDALKIAGRAEVRETALLQAIDAADREANAGQRAEIAVELSRCMAERAARVDSIARRLDALAVEIEQVRDNTVQGKFWKLLELRPDAGEVPDVPSFGSMRQAARRIALAVEDVEIYADDLAGNNHAIREIISERARRGTSRFDEGNEIARWVAENQQPELPRLSLQDIAGKFFYGPIIPGSGECFRTTETKGL</sequence>
<dbReference type="RefSeq" id="WP_239894442.1">
    <property type="nucleotide sequence ID" value="NZ_JAJAXM010000034.1"/>
</dbReference>
<evidence type="ECO:0000313" key="2">
    <source>
        <dbReference type="Proteomes" id="UP001200247"/>
    </source>
</evidence>
<name>A0ABD4STA1_9NEIS</name>
<accession>A0ABD4STA1</accession>
<comment type="caution">
    <text evidence="1">The sequence shown here is derived from an EMBL/GenBank/DDBJ whole genome shotgun (WGS) entry which is preliminary data.</text>
</comment>